<protein>
    <submittedName>
        <fullName evidence="1">Uncharacterized protein</fullName>
    </submittedName>
</protein>
<evidence type="ECO:0000313" key="1">
    <source>
        <dbReference type="EMBL" id="BAX82577.1"/>
    </source>
</evidence>
<dbReference type="AlphaFoldDB" id="A0A1Y1CQ77"/>
<gene>
    <name evidence="1" type="ORF">ALGA_4287</name>
</gene>
<evidence type="ECO:0000313" key="2">
    <source>
        <dbReference type="Proteomes" id="UP000218267"/>
    </source>
</evidence>
<dbReference type="EMBL" id="AP018042">
    <property type="protein sequence ID" value="BAX82577.1"/>
    <property type="molecule type" value="Genomic_DNA"/>
</dbReference>
<organism evidence="1 2">
    <name type="scientific">Labilibaculum antarcticum</name>
    <dbReference type="NCBI Taxonomy" id="1717717"/>
    <lineage>
        <taxon>Bacteria</taxon>
        <taxon>Pseudomonadati</taxon>
        <taxon>Bacteroidota</taxon>
        <taxon>Bacteroidia</taxon>
        <taxon>Marinilabiliales</taxon>
        <taxon>Marinifilaceae</taxon>
        <taxon>Labilibaculum</taxon>
    </lineage>
</organism>
<reference evidence="1 2" key="1">
    <citation type="journal article" date="2018" name="Mar. Genomics">
        <title>Complete genome sequence of Marinifilaceae bacterium strain SPP2, isolated from the Antarctic marine sediment.</title>
        <authorList>
            <person name="Watanabe M."/>
            <person name="Kojima H."/>
            <person name="Fukui M."/>
        </authorList>
    </citation>
    <scope>NUCLEOTIDE SEQUENCE [LARGE SCALE GENOMIC DNA]</scope>
    <source>
        <strain evidence="1 2">SPP2</strain>
    </source>
</reference>
<dbReference type="KEGG" id="mbas:ALGA_4287"/>
<keyword evidence="2" id="KW-1185">Reference proteome</keyword>
<accession>A0A1Y1CQ77</accession>
<name>A0A1Y1CQ77_9BACT</name>
<reference evidence="2" key="2">
    <citation type="journal article" date="2020" name="Antonie Van Leeuwenhoek">
        <title>Labilibaculum antarcticum sp. nov., a novel facultative anaerobic, psychrotorelant bacterium isolated from marine sediment of Antarctica.</title>
        <authorList>
            <person name="Watanabe M."/>
            <person name="Kojima H."/>
            <person name="Fukui M."/>
        </authorList>
    </citation>
    <scope>NUCLEOTIDE SEQUENCE [LARGE SCALE GENOMIC DNA]</scope>
    <source>
        <strain evidence="2">SPP2</strain>
    </source>
</reference>
<proteinExistence type="predicted"/>
<dbReference type="Proteomes" id="UP000218267">
    <property type="component" value="Chromosome"/>
</dbReference>
<sequence length="57" mass="6551">MLFLGVCFSGKNNKSVQLKDLAFVGENNQWTNETGDFKILIGDHSKASKFKKFYYNK</sequence>